<organism evidence="1 2">
    <name type="scientific">Vaccinium darrowii</name>
    <dbReference type="NCBI Taxonomy" id="229202"/>
    <lineage>
        <taxon>Eukaryota</taxon>
        <taxon>Viridiplantae</taxon>
        <taxon>Streptophyta</taxon>
        <taxon>Embryophyta</taxon>
        <taxon>Tracheophyta</taxon>
        <taxon>Spermatophyta</taxon>
        <taxon>Magnoliopsida</taxon>
        <taxon>eudicotyledons</taxon>
        <taxon>Gunneridae</taxon>
        <taxon>Pentapetalae</taxon>
        <taxon>asterids</taxon>
        <taxon>Ericales</taxon>
        <taxon>Ericaceae</taxon>
        <taxon>Vaccinioideae</taxon>
        <taxon>Vaccinieae</taxon>
        <taxon>Vaccinium</taxon>
    </lineage>
</organism>
<reference evidence="1 2" key="1">
    <citation type="journal article" date="2021" name="Hortic Res">
        <title>High-quality reference genome and annotation aids understanding of berry development for evergreen blueberry (Vaccinium darrowii).</title>
        <authorList>
            <person name="Yu J."/>
            <person name="Hulse-Kemp A.M."/>
            <person name="Babiker E."/>
            <person name="Staton M."/>
        </authorList>
    </citation>
    <scope>NUCLEOTIDE SEQUENCE [LARGE SCALE GENOMIC DNA]</scope>
    <source>
        <strain evidence="2">cv. NJ 8807/NJ 8810</strain>
        <tissue evidence="1">Young leaf</tissue>
    </source>
</reference>
<comment type="caution">
    <text evidence="1">The sequence shown here is derived from an EMBL/GenBank/DDBJ whole genome shotgun (WGS) entry which is preliminary data.</text>
</comment>
<accession>A0ACB7X6Q2</accession>
<proteinExistence type="predicted"/>
<dbReference type="Proteomes" id="UP000828048">
    <property type="component" value="Chromosome 2"/>
</dbReference>
<evidence type="ECO:0000313" key="2">
    <source>
        <dbReference type="Proteomes" id="UP000828048"/>
    </source>
</evidence>
<keyword evidence="2" id="KW-1185">Reference proteome</keyword>
<name>A0ACB7X6Q2_9ERIC</name>
<gene>
    <name evidence="1" type="ORF">Vadar_034376</name>
</gene>
<evidence type="ECO:0000313" key="1">
    <source>
        <dbReference type="EMBL" id="KAH7836294.1"/>
    </source>
</evidence>
<sequence length="282" mass="31545">MPILHRQSPPLKTDKPTGFSICSKSRVQFAQNLGFNRGALQRQRQTTSYMATGDEVTEGSFYSYNLDSVGSHQSGDVLSPEDLAWADSCLIKDSEISDSDWDSLKKAFLQILTSQRDSYEFSAAGRNGFEEGADLANFHSGEEAQTPPDPERNGDDFVAFDELVDENSDEESETMKSRTKFRYPFLPNYSEYPKEVEDADRWLELTSVPDPSNADIFKVWELDSTSEEDELVKQLNKALAESSLQPMPSTFDDSGKQKDLKDDSLDDLISGISDLSLNRISG</sequence>
<protein>
    <submittedName>
        <fullName evidence="1">Uncharacterized protein</fullName>
    </submittedName>
</protein>
<dbReference type="EMBL" id="CM037152">
    <property type="protein sequence ID" value="KAH7836294.1"/>
    <property type="molecule type" value="Genomic_DNA"/>
</dbReference>